<dbReference type="InterPro" id="IPR011249">
    <property type="entry name" value="Metalloenz_LuxS/M16"/>
</dbReference>
<gene>
    <name evidence="2" type="ORF">ANCDUO_09954</name>
</gene>
<accession>A0A0C2CSJ4</accession>
<dbReference type="OrthoDB" id="5809639at2759"/>
<dbReference type="Pfam" id="PF00675">
    <property type="entry name" value="Peptidase_M16"/>
    <property type="match status" value="1"/>
</dbReference>
<dbReference type="MEROPS" id="M16.A12"/>
<feature type="domain" description="Peptidase M16 N-terminal" evidence="1">
    <location>
        <begin position="49"/>
        <end position="106"/>
    </location>
</feature>
<dbReference type="Proteomes" id="UP000054047">
    <property type="component" value="Unassembled WGS sequence"/>
</dbReference>
<keyword evidence="3" id="KW-1185">Reference proteome</keyword>
<organism evidence="2 3">
    <name type="scientific">Ancylostoma duodenale</name>
    <dbReference type="NCBI Taxonomy" id="51022"/>
    <lineage>
        <taxon>Eukaryota</taxon>
        <taxon>Metazoa</taxon>
        <taxon>Ecdysozoa</taxon>
        <taxon>Nematoda</taxon>
        <taxon>Chromadorea</taxon>
        <taxon>Rhabditida</taxon>
        <taxon>Rhabditina</taxon>
        <taxon>Rhabditomorpha</taxon>
        <taxon>Strongyloidea</taxon>
        <taxon>Ancylostomatidae</taxon>
        <taxon>Ancylostomatinae</taxon>
        <taxon>Ancylostoma</taxon>
    </lineage>
</organism>
<dbReference type="AlphaFoldDB" id="A0A0C2CSJ4"/>
<sequence>MSQRWTKSELLMNGTIAVSLYRSRRSKLAVAIGDVPGPMVKGCISFATEADSDDGLPHTLEHLVFMGSKKFPFKGFLDIVANRCLAQGTNAYTDQDRTVYTLSTDSHFATEVHHINGKGEDAGVVYCEMQDDESNMESLVDRKKKEVLYPTNNPYCVDVAGRLKTLRETCTPDRV</sequence>
<dbReference type="InterPro" id="IPR011765">
    <property type="entry name" value="Pept_M16_N"/>
</dbReference>
<proteinExistence type="predicted"/>
<evidence type="ECO:0000313" key="2">
    <source>
        <dbReference type="EMBL" id="KIH59803.1"/>
    </source>
</evidence>
<evidence type="ECO:0000259" key="1">
    <source>
        <dbReference type="Pfam" id="PF00675"/>
    </source>
</evidence>
<dbReference type="Gene3D" id="3.30.830.10">
    <property type="entry name" value="Metalloenzyme, LuxS/M16 peptidase-like"/>
    <property type="match status" value="2"/>
</dbReference>
<dbReference type="PANTHER" id="PTHR43016">
    <property type="entry name" value="PRESEQUENCE PROTEASE"/>
    <property type="match status" value="1"/>
</dbReference>
<dbReference type="PANTHER" id="PTHR43016:SF16">
    <property type="entry name" value="METALLOPROTEASE, PUTATIVE (AFU_ORTHOLOGUE AFUA_4G07610)-RELATED"/>
    <property type="match status" value="1"/>
</dbReference>
<dbReference type="SUPFAM" id="SSF63411">
    <property type="entry name" value="LuxS/MPP-like metallohydrolase"/>
    <property type="match status" value="1"/>
</dbReference>
<dbReference type="EMBL" id="KN731589">
    <property type="protein sequence ID" value="KIH59803.1"/>
    <property type="molecule type" value="Genomic_DNA"/>
</dbReference>
<protein>
    <submittedName>
        <fullName evidence="2">Peptidase, M16 family</fullName>
    </submittedName>
</protein>
<name>A0A0C2CSJ4_9BILA</name>
<reference evidence="2 3" key="1">
    <citation type="submission" date="2013-12" db="EMBL/GenBank/DDBJ databases">
        <title>Draft genome of the parsitic nematode Ancylostoma duodenale.</title>
        <authorList>
            <person name="Mitreva M."/>
        </authorList>
    </citation>
    <scope>NUCLEOTIDE SEQUENCE [LARGE SCALE GENOMIC DNA]</scope>
    <source>
        <strain evidence="2 3">Zhejiang</strain>
    </source>
</reference>
<dbReference type="GO" id="GO:0046872">
    <property type="term" value="F:metal ion binding"/>
    <property type="evidence" value="ECO:0007669"/>
    <property type="project" value="InterPro"/>
</dbReference>
<evidence type="ECO:0000313" key="3">
    <source>
        <dbReference type="Proteomes" id="UP000054047"/>
    </source>
</evidence>